<dbReference type="PANTHER" id="PTHR43335:SF8">
    <property type="entry name" value="ABC TRANSPORTER, ATP-BINDING PROTEIN"/>
    <property type="match status" value="1"/>
</dbReference>
<name>A0ABS6EGG4_9CLOT</name>
<evidence type="ECO:0000256" key="2">
    <source>
        <dbReference type="ARBA" id="ARBA00022448"/>
    </source>
</evidence>
<dbReference type="EMBL" id="JAHLQF010000002">
    <property type="protein sequence ID" value="MBU5484309.1"/>
    <property type="molecule type" value="Genomic_DNA"/>
</dbReference>
<keyword evidence="5" id="KW-1185">Reference proteome</keyword>
<organism evidence="4 5">
    <name type="scientific">Clostridium mobile</name>
    <dbReference type="NCBI Taxonomy" id="2841512"/>
    <lineage>
        <taxon>Bacteria</taxon>
        <taxon>Bacillati</taxon>
        <taxon>Bacillota</taxon>
        <taxon>Clostridia</taxon>
        <taxon>Eubacteriales</taxon>
        <taxon>Clostridiaceae</taxon>
        <taxon>Clostridium</taxon>
    </lineage>
</organism>
<dbReference type="GO" id="GO:0005524">
    <property type="term" value="F:ATP binding"/>
    <property type="evidence" value="ECO:0007669"/>
    <property type="project" value="UniProtKB-KW"/>
</dbReference>
<sequence length="304" mass="34672">MKTIIDIRNLSKSFKDKHVLKNINLNFQKGKIYGLIGENGAGKTTLLKSIVGLVKPSSGDILVNGEEINKNSSEYLRDFGVIIENPTFYDDLTVRENLEIYCRYMGYYNFGNIDNILKDFGILEYKDFKAKKLSQGLKQRLGIARAIITKPEVLILDEPINSLDLSSIKYVRDILLNLNKENGTTIIISSHILKEVEALVNQVIFMKEGNVIEEISLNELKNKCAECFYVKVNTPQRALALLERQFGIKNYRLIGEDTIKIKGLNIDSSRIIKDLMDKGVEVKEFKTEKISLEGYYFDIVKRGE</sequence>
<keyword evidence="4" id="KW-0067">ATP-binding</keyword>
<dbReference type="SMART" id="SM00382">
    <property type="entry name" value="AAA"/>
    <property type="match status" value="1"/>
</dbReference>
<accession>A0ABS6EGG4</accession>
<dbReference type="Proteomes" id="UP000726170">
    <property type="component" value="Unassembled WGS sequence"/>
</dbReference>
<keyword evidence="4" id="KW-0547">Nucleotide-binding</keyword>
<keyword evidence="2" id="KW-0813">Transport</keyword>
<dbReference type="PROSITE" id="PS50893">
    <property type="entry name" value="ABC_TRANSPORTER_2"/>
    <property type="match status" value="1"/>
</dbReference>
<reference evidence="4 5" key="1">
    <citation type="submission" date="2021-06" db="EMBL/GenBank/DDBJ databases">
        <authorList>
            <person name="Sun Q."/>
            <person name="Li D."/>
        </authorList>
    </citation>
    <scope>NUCLEOTIDE SEQUENCE [LARGE SCALE GENOMIC DNA]</scope>
    <source>
        <strain evidence="4 5">MSJ-11</strain>
    </source>
</reference>
<evidence type="ECO:0000259" key="3">
    <source>
        <dbReference type="PROSITE" id="PS50893"/>
    </source>
</evidence>
<evidence type="ECO:0000313" key="4">
    <source>
        <dbReference type="EMBL" id="MBU5484309.1"/>
    </source>
</evidence>
<proteinExistence type="inferred from homology"/>
<dbReference type="PANTHER" id="PTHR43335">
    <property type="entry name" value="ABC TRANSPORTER, ATP-BINDING PROTEIN"/>
    <property type="match status" value="1"/>
</dbReference>
<comment type="similarity">
    <text evidence="1">Belongs to the ABC transporter superfamily.</text>
</comment>
<dbReference type="Pfam" id="PF00005">
    <property type="entry name" value="ABC_tran"/>
    <property type="match status" value="1"/>
</dbReference>
<evidence type="ECO:0000256" key="1">
    <source>
        <dbReference type="ARBA" id="ARBA00005417"/>
    </source>
</evidence>
<feature type="domain" description="ABC transporter" evidence="3">
    <location>
        <begin position="5"/>
        <end position="233"/>
    </location>
</feature>
<comment type="caution">
    <text evidence="4">The sequence shown here is derived from an EMBL/GenBank/DDBJ whole genome shotgun (WGS) entry which is preliminary data.</text>
</comment>
<dbReference type="InterPro" id="IPR003439">
    <property type="entry name" value="ABC_transporter-like_ATP-bd"/>
</dbReference>
<protein>
    <submittedName>
        <fullName evidence="4">ABC transporter ATP-binding protein</fullName>
    </submittedName>
</protein>
<evidence type="ECO:0000313" key="5">
    <source>
        <dbReference type="Proteomes" id="UP000726170"/>
    </source>
</evidence>
<gene>
    <name evidence="4" type="ORF">KQI86_08210</name>
</gene>
<dbReference type="RefSeq" id="WP_216438790.1">
    <property type="nucleotide sequence ID" value="NZ_JAHLQF010000002.1"/>
</dbReference>
<dbReference type="InterPro" id="IPR003593">
    <property type="entry name" value="AAA+_ATPase"/>
</dbReference>